<dbReference type="Proteomes" id="UP000201588">
    <property type="component" value="Segment"/>
</dbReference>
<keyword evidence="2" id="KW-1185">Reference proteome</keyword>
<accession>A0A142F176</accession>
<organism evidence="1 2">
    <name type="scientific">Bacillus phage Shbh1</name>
    <dbReference type="NCBI Taxonomy" id="1796992"/>
    <lineage>
        <taxon>Viruses</taxon>
        <taxon>Duplodnaviria</taxon>
        <taxon>Heunggongvirae</taxon>
        <taxon>Uroviricota</taxon>
        <taxon>Caudoviricetes</taxon>
        <taxon>Herelleviridae</taxon>
        <taxon>Bastillevirinae</taxon>
        <taxon>Shalavirus</taxon>
        <taxon>Shalavirus Shbh1</taxon>
    </lineage>
</organism>
<proteinExistence type="predicted"/>
<dbReference type="RefSeq" id="YP_009275223.1">
    <property type="nucleotide sequence ID" value="NC_030925.1"/>
</dbReference>
<name>A0A142F176_9CAUD</name>
<dbReference type="GeneID" id="28799418"/>
<evidence type="ECO:0000313" key="2">
    <source>
        <dbReference type="Proteomes" id="UP000201588"/>
    </source>
</evidence>
<evidence type="ECO:0000313" key="1">
    <source>
        <dbReference type="EMBL" id="AMQ66533.1"/>
    </source>
</evidence>
<dbReference type="KEGG" id="vg:28799418"/>
<dbReference type="EMBL" id="KU640380">
    <property type="protein sequence ID" value="AMQ66533.1"/>
    <property type="molecule type" value="Genomic_DNA"/>
</dbReference>
<reference evidence="1 2" key="1">
    <citation type="submission" date="2016-01" db="EMBL/GenBank/DDBJ databases">
        <title>Isolation and characterization of bacteriophages from East Africa Rift Valley soda lakes.</title>
        <authorList>
            <person name="van Zyl L.J."/>
            <person name="Nemavhulani S."/>
            <person name="Cowan D.A."/>
            <person name="Trindade M.I."/>
        </authorList>
    </citation>
    <scope>NUCLEOTIDE SEQUENCE [LARGE SCALE GENOMIC DNA]</scope>
</reference>
<protein>
    <submittedName>
        <fullName evidence="1">Uncharacterized protein</fullName>
    </submittedName>
</protein>
<sequence>MNTVKMIDDNGTITVVGTWELPPLESLVCAIEQQIKNNLNTWDYDYIKEIHGITETKNGYSYAFGENSVLYVKK</sequence>